<dbReference type="GO" id="GO:0035556">
    <property type="term" value="P:intracellular signal transduction"/>
    <property type="evidence" value="ECO:0007669"/>
    <property type="project" value="InterPro"/>
</dbReference>
<evidence type="ECO:0000259" key="1">
    <source>
        <dbReference type="PROSITE" id="PS50042"/>
    </source>
</evidence>
<dbReference type="Pfam" id="PF00610">
    <property type="entry name" value="DEP"/>
    <property type="match status" value="1"/>
</dbReference>
<evidence type="ECO:0000313" key="3">
    <source>
        <dbReference type="Proteomes" id="UP000887565"/>
    </source>
</evidence>
<name>A0A915JQM4_ROMCU</name>
<reference evidence="4" key="1">
    <citation type="submission" date="2022-11" db="UniProtKB">
        <authorList>
            <consortium name="WormBaseParasite"/>
        </authorList>
    </citation>
    <scope>IDENTIFICATION</scope>
</reference>
<evidence type="ECO:0000313" key="4">
    <source>
        <dbReference type="WBParaSite" id="nRc.2.0.1.t28559-RA"/>
    </source>
</evidence>
<dbReference type="CDD" id="cd00038">
    <property type="entry name" value="CAP_ED"/>
    <property type="match status" value="1"/>
</dbReference>
<feature type="domain" description="Cyclic nucleotide-binding" evidence="1">
    <location>
        <begin position="302"/>
        <end position="358"/>
    </location>
</feature>
<dbReference type="InterPro" id="IPR036390">
    <property type="entry name" value="WH_DNA-bd_sf"/>
</dbReference>
<evidence type="ECO:0000259" key="2">
    <source>
        <dbReference type="PROSITE" id="PS50186"/>
    </source>
</evidence>
<dbReference type="InterPro" id="IPR018490">
    <property type="entry name" value="cNMP-bd_dom_sf"/>
</dbReference>
<feature type="domain" description="DEP" evidence="2">
    <location>
        <begin position="147"/>
        <end position="224"/>
    </location>
</feature>
<dbReference type="PROSITE" id="PS50042">
    <property type="entry name" value="CNMP_BINDING_3"/>
    <property type="match status" value="1"/>
</dbReference>
<keyword evidence="3" id="KW-1185">Reference proteome</keyword>
<dbReference type="InterPro" id="IPR014710">
    <property type="entry name" value="RmlC-like_jellyroll"/>
</dbReference>
<dbReference type="PANTHER" id="PTHR23011">
    <property type="entry name" value="CYCLIC NUCLEOTIDE-BINDING DOMAIN CONTAINING PROTEIN"/>
    <property type="match status" value="1"/>
</dbReference>
<dbReference type="SMART" id="SM00049">
    <property type="entry name" value="DEP"/>
    <property type="match status" value="1"/>
</dbReference>
<dbReference type="InterPro" id="IPR000595">
    <property type="entry name" value="cNMP-bd_dom"/>
</dbReference>
<dbReference type="PROSITE" id="PS50186">
    <property type="entry name" value="DEP"/>
    <property type="match status" value="1"/>
</dbReference>
<dbReference type="Gene3D" id="1.10.8.1240">
    <property type="match status" value="1"/>
</dbReference>
<organism evidence="3 4">
    <name type="scientific">Romanomermis culicivorax</name>
    <name type="common">Nematode worm</name>
    <dbReference type="NCBI Taxonomy" id="13658"/>
    <lineage>
        <taxon>Eukaryota</taxon>
        <taxon>Metazoa</taxon>
        <taxon>Ecdysozoa</taxon>
        <taxon>Nematoda</taxon>
        <taxon>Enoplea</taxon>
        <taxon>Dorylaimia</taxon>
        <taxon>Mermithida</taxon>
        <taxon>Mermithoidea</taxon>
        <taxon>Mermithidae</taxon>
        <taxon>Romanomermis</taxon>
    </lineage>
</organism>
<dbReference type="Proteomes" id="UP000887565">
    <property type="component" value="Unplaced"/>
</dbReference>
<dbReference type="InterPro" id="IPR000591">
    <property type="entry name" value="DEP_dom"/>
</dbReference>
<dbReference type="WBParaSite" id="nRc.2.0.1.t28559-RA">
    <property type="protein sequence ID" value="nRc.2.0.1.t28559-RA"/>
    <property type="gene ID" value="nRc.2.0.1.g28559"/>
</dbReference>
<sequence length="455" mass="51519">MNVESKNENKCDVQSFTTASSSLIRQISTRLPKRLKTRFRKPSEEEQQQQNLIANDISLESGISTLTNRAFSIIVSGCGDPHDLQDDYKSNNISEDLEIMAANLEVNRFLPQDSLESNMDQSTEKRLKWSGAVLKRAMIANAPKLIADRKLSNAVNAYSSPRSFKNCMIGTEMVDWLISYSNKLVSNRLQVVGAWQALLESGVICHATNEHFFNDKYLFYRWSEEDCTILNNEHQSSKIEDHNLPSSSNSTTSKDQDFVVALGFLLHVGTDALFRMILRKSPKERTPEEIDVVFDEMLNIKAFTNLSTLVKRELASVMMFEQYQNAGTILFRQGDKGKSWYVIVKGSVNVIIHNKNGEMPTKICSDLSNIISLATIKRWIQKLKMKGQLIPSKSSGRPRTVQSSGLIKKDKCPIDKDLITQDASLLDTLQENMWLESPMPDESFFVVEVVLKTNK</sequence>
<dbReference type="InterPro" id="IPR036388">
    <property type="entry name" value="WH-like_DNA-bd_sf"/>
</dbReference>
<accession>A0A915JQM4</accession>
<proteinExistence type="predicted"/>
<dbReference type="SUPFAM" id="SSF46785">
    <property type="entry name" value="Winged helix' DNA-binding domain"/>
    <property type="match status" value="1"/>
</dbReference>
<dbReference type="AlphaFoldDB" id="A0A915JQM4"/>
<dbReference type="SUPFAM" id="SSF51206">
    <property type="entry name" value="cAMP-binding domain-like"/>
    <property type="match status" value="1"/>
</dbReference>
<dbReference type="Gene3D" id="1.10.10.10">
    <property type="entry name" value="Winged helix-like DNA-binding domain superfamily/Winged helix DNA-binding domain"/>
    <property type="match status" value="1"/>
</dbReference>
<protein>
    <submittedName>
        <fullName evidence="4">Uncharacterized protein</fullName>
    </submittedName>
</protein>
<dbReference type="Gene3D" id="2.60.120.10">
    <property type="entry name" value="Jelly Rolls"/>
    <property type="match status" value="1"/>
</dbReference>
<dbReference type="PANTHER" id="PTHR23011:SF28">
    <property type="entry name" value="CYCLIC NUCLEOTIDE-BINDING DOMAIN CONTAINING PROTEIN"/>
    <property type="match status" value="1"/>
</dbReference>